<evidence type="ECO:0000313" key="2">
    <source>
        <dbReference type="EMBL" id="KAK1344407.1"/>
    </source>
</evidence>
<dbReference type="Proteomes" id="UP001177744">
    <property type="component" value="Unassembled WGS sequence"/>
</dbReference>
<reference evidence="2" key="1">
    <citation type="submission" date="2023-06" db="EMBL/GenBank/DDBJ databases">
        <title>Reference genome for the Northern bat (Eptesicus nilssonii), a most northern bat species.</title>
        <authorList>
            <person name="Laine V.N."/>
            <person name="Pulliainen A.T."/>
            <person name="Lilley T.M."/>
        </authorList>
    </citation>
    <scope>NUCLEOTIDE SEQUENCE</scope>
    <source>
        <strain evidence="2">BLF_Eptnil</strain>
        <tissue evidence="2">Kidney</tissue>
    </source>
</reference>
<comment type="caution">
    <text evidence="2">The sequence shown here is derived from an EMBL/GenBank/DDBJ whole genome shotgun (WGS) entry which is preliminary data.</text>
</comment>
<evidence type="ECO:0000313" key="3">
    <source>
        <dbReference type="Proteomes" id="UP001177744"/>
    </source>
</evidence>
<dbReference type="AlphaFoldDB" id="A0AA40I7D0"/>
<protein>
    <submittedName>
        <fullName evidence="2">Uncharacterized protein</fullName>
    </submittedName>
</protein>
<proteinExistence type="predicted"/>
<evidence type="ECO:0000256" key="1">
    <source>
        <dbReference type="SAM" id="MobiDB-lite"/>
    </source>
</evidence>
<accession>A0AA40I7D0</accession>
<name>A0AA40I7D0_CNENI</name>
<sequence length="79" mass="8797">MSKMQERKALEGAAQPIWVPECYVRHHHGPREAPCPIVQNTESCPDDSNPDDSKAEKEDDEGYARDRGANMGSAEEVNN</sequence>
<organism evidence="2 3">
    <name type="scientific">Cnephaeus nilssonii</name>
    <name type="common">Northern bat</name>
    <name type="synonym">Eptesicus nilssonii</name>
    <dbReference type="NCBI Taxonomy" id="3371016"/>
    <lineage>
        <taxon>Eukaryota</taxon>
        <taxon>Metazoa</taxon>
        <taxon>Chordata</taxon>
        <taxon>Craniata</taxon>
        <taxon>Vertebrata</taxon>
        <taxon>Euteleostomi</taxon>
        <taxon>Mammalia</taxon>
        <taxon>Eutheria</taxon>
        <taxon>Laurasiatheria</taxon>
        <taxon>Chiroptera</taxon>
        <taxon>Yangochiroptera</taxon>
        <taxon>Vespertilionidae</taxon>
        <taxon>Cnephaeus</taxon>
    </lineage>
</organism>
<keyword evidence="3" id="KW-1185">Reference proteome</keyword>
<feature type="region of interest" description="Disordered" evidence="1">
    <location>
        <begin position="28"/>
        <end position="79"/>
    </location>
</feature>
<feature type="compositionally biased region" description="Basic and acidic residues" evidence="1">
    <location>
        <begin position="51"/>
        <end position="68"/>
    </location>
</feature>
<gene>
    <name evidence="2" type="ORF">QTO34_013101</name>
</gene>
<dbReference type="EMBL" id="JAULJE010000003">
    <property type="protein sequence ID" value="KAK1344407.1"/>
    <property type="molecule type" value="Genomic_DNA"/>
</dbReference>